<evidence type="ECO:0000313" key="9">
    <source>
        <dbReference type="EMBL" id="WNL13596.1"/>
    </source>
</evidence>
<comment type="subcellular location">
    <subcellularLocation>
        <location evidence="6">Cytoplasm</location>
    </subcellularLocation>
</comment>
<evidence type="ECO:0000256" key="5">
    <source>
        <dbReference type="ARBA" id="ARBA00048539"/>
    </source>
</evidence>
<dbReference type="PANTHER" id="PTHR43033">
    <property type="entry name" value="TRNA(ILE)-LYSIDINE SYNTHASE-RELATED"/>
    <property type="match status" value="1"/>
</dbReference>
<keyword evidence="6" id="KW-0963">Cytoplasm</keyword>
<dbReference type="SUPFAM" id="SSF52402">
    <property type="entry name" value="Adenine nucleotide alpha hydrolases-like"/>
    <property type="match status" value="1"/>
</dbReference>
<dbReference type="HAMAP" id="MF_01161">
    <property type="entry name" value="tRNA_Ile_lys_synt"/>
    <property type="match status" value="1"/>
</dbReference>
<dbReference type="GO" id="GO:0032267">
    <property type="term" value="F:tRNA(Ile)-lysidine synthase activity"/>
    <property type="evidence" value="ECO:0007669"/>
    <property type="project" value="UniProtKB-EC"/>
</dbReference>
<dbReference type="EC" id="6.3.4.19" evidence="6"/>
<dbReference type="EMBL" id="CP134851">
    <property type="protein sequence ID" value="WNL23298.1"/>
    <property type="molecule type" value="Genomic_DNA"/>
</dbReference>
<evidence type="ECO:0000256" key="2">
    <source>
        <dbReference type="ARBA" id="ARBA00022694"/>
    </source>
</evidence>
<comment type="domain">
    <text evidence="6">The N-terminal region contains the highly conserved SGGXDS motif, predicted to be a P-loop motif involved in ATP binding.</text>
</comment>
<organism evidence="13">
    <name type="scientific">Arcobacter sp. AZ-2023</name>
    <dbReference type="NCBI Taxonomy" id="3074453"/>
    <lineage>
        <taxon>Bacteria</taxon>
        <taxon>Pseudomonadati</taxon>
        <taxon>Campylobacterota</taxon>
        <taxon>Epsilonproteobacteria</taxon>
        <taxon>Campylobacterales</taxon>
        <taxon>Arcobacteraceae</taxon>
        <taxon>Arcobacter</taxon>
    </lineage>
</organism>
<dbReference type="InterPro" id="IPR012094">
    <property type="entry name" value="tRNA_Ile_lys_synt"/>
</dbReference>
<dbReference type="NCBIfam" id="TIGR02432">
    <property type="entry name" value="lysidine_TilS_N"/>
    <property type="match status" value="1"/>
</dbReference>
<dbReference type="EMBL" id="CP134852">
    <property type="protein sequence ID" value="WNL25810.1"/>
    <property type="molecule type" value="Genomic_DNA"/>
</dbReference>
<evidence type="ECO:0000256" key="3">
    <source>
        <dbReference type="ARBA" id="ARBA00022741"/>
    </source>
</evidence>
<protein>
    <recommendedName>
        <fullName evidence="6">tRNA(Ile)-lysidine synthase</fullName>
        <ecNumber evidence="6">6.3.4.19</ecNumber>
    </recommendedName>
    <alternativeName>
        <fullName evidence="6">tRNA(Ile)-2-lysyl-cytidine synthase</fullName>
    </alternativeName>
    <alternativeName>
        <fullName evidence="6">tRNA(Ile)-lysidine synthetase</fullName>
    </alternativeName>
</protein>
<feature type="domain" description="tRNA(Ile)-lysidine/2-thiocytidine synthase N-terminal" evidence="7">
    <location>
        <begin position="13"/>
        <end position="187"/>
    </location>
</feature>
<reference evidence="13" key="1">
    <citation type="submission" date="2023-09" db="EMBL/GenBank/DDBJ databases">
        <title>Arcobacter tbilisiensis sp. nov. isolated from chicken meat in Tbilisi, Georgia.</title>
        <authorList>
            <person name="Matthias R."/>
            <person name="Zautner A.E."/>
        </authorList>
    </citation>
    <scope>NUCLEOTIDE SEQUENCE</scope>
    <source>
        <strain evidence="13">LEO 70</strain>
        <strain evidence="12">LEO 74</strain>
        <strain evidence="11">LEO 79</strain>
        <strain evidence="10">LEO 99</strain>
    </source>
</reference>
<evidence type="ECO:0000256" key="6">
    <source>
        <dbReference type="HAMAP-Rule" id="MF_01161"/>
    </source>
</evidence>
<feature type="binding site" evidence="6">
    <location>
        <begin position="18"/>
        <end position="23"/>
    </location>
    <ligand>
        <name>ATP</name>
        <dbReference type="ChEBI" id="CHEBI:30616"/>
    </ligand>
</feature>
<keyword evidence="4 6" id="KW-0067">ATP-binding</keyword>
<evidence type="ECO:0000313" key="13">
    <source>
        <dbReference type="EMBL" id="WNL25810.1"/>
    </source>
</evidence>
<dbReference type="InterPro" id="IPR014729">
    <property type="entry name" value="Rossmann-like_a/b/a_fold"/>
</dbReference>
<dbReference type="Gene3D" id="3.40.50.620">
    <property type="entry name" value="HUPs"/>
    <property type="match status" value="1"/>
</dbReference>
<reference evidence="8" key="2">
    <citation type="submission" date="2023-09" db="EMBL/GenBank/DDBJ databases">
        <title>Characterization of Arcobacter Isolates from Retail Chicken Sold in Supermarkets in Tbilisi, Georgia.</title>
        <authorList>
            <person name="Matthias R."/>
            <person name="Zautner A.E."/>
        </authorList>
    </citation>
    <scope>NUCLEOTIDE SEQUENCE</scope>
    <source>
        <strain evidence="9">LEO 108</strain>
        <strain evidence="8">LEO 109</strain>
    </source>
</reference>
<dbReference type="GO" id="GO:0006400">
    <property type="term" value="P:tRNA modification"/>
    <property type="evidence" value="ECO:0007669"/>
    <property type="project" value="UniProtKB-UniRule"/>
</dbReference>
<dbReference type="PANTHER" id="PTHR43033:SF1">
    <property type="entry name" value="TRNA(ILE)-LYSIDINE SYNTHASE-RELATED"/>
    <property type="match status" value="1"/>
</dbReference>
<proteinExistence type="inferred from homology"/>
<evidence type="ECO:0000256" key="1">
    <source>
        <dbReference type="ARBA" id="ARBA00022598"/>
    </source>
</evidence>
<dbReference type="Pfam" id="PF01171">
    <property type="entry name" value="ATP_bind_3"/>
    <property type="match status" value="1"/>
</dbReference>
<sequence>MIFDFSRIKNSKNLLAFSGGVDSSALFFLLLNHKIDFDIAIVNYNTREQSKDEIEYALNLAKEYKKEIFIKDVKLENSSNFEKNARDIRYIFFEQIIKENNYKTLITAHQLNDRLEWFLMQLSKGAGLVELFGIREFEEKKDYKIFRPLLNVSKDELENYLKENKIKYFIDSSNIDEKYKRNYFRHNFSDKFLNEFKSGIKNSFSFLEDDLNSLNLKLNPVITLEELEVFENLEDDNLNLRVIDKSLKRRGVLISKKQRDEIIKQKKITISHKINIAITQKYILIAPKVEMILPKEFKEVCRIQKIPQNMRAYIFSKDILKELKLSLKSKFFKV</sequence>
<dbReference type="GO" id="GO:0005524">
    <property type="term" value="F:ATP binding"/>
    <property type="evidence" value="ECO:0007669"/>
    <property type="project" value="UniProtKB-UniRule"/>
</dbReference>
<dbReference type="InterPro" id="IPR012795">
    <property type="entry name" value="tRNA_Ile_lys_synt_N"/>
</dbReference>
<evidence type="ECO:0000313" key="11">
    <source>
        <dbReference type="EMBL" id="WNL20531.1"/>
    </source>
</evidence>
<comment type="catalytic activity">
    <reaction evidence="5 6">
        <text>cytidine(34) in tRNA(Ile2) + L-lysine + ATP = lysidine(34) in tRNA(Ile2) + AMP + diphosphate + H(+)</text>
        <dbReference type="Rhea" id="RHEA:43744"/>
        <dbReference type="Rhea" id="RHEA-COMP:10625"/>
        <dbReference type="Rhea" id="RHEA-COMP:10670"/>
        <dbReference type="ChEBI" id="CHEBI:15378"/>
        <dbReference type="ChEBI" id="CHEBI:30616"/>
        <dbReference type="ChEBI" id="CHEBI:32551"/>
        <dbReference type="ChEBI" id="CHEBI:33019"/>
        <dbReference type="ChEBI" id="CHEBI:82748"/>
        <dbReference type="ChEBI" id="CHEBI:83665"/>
        <dbReference type="ChEBI" id="CHEBI:456215"/>
        <dbReference type="EC" id="6.3.4.19"/>
    </reaction>
</comment>
<name>A0AA96DFL0_9BACT</name>
<accession>A0AA96DFL0</accession>
<keyword evidence="1 6" id="KW-0436">Ligase</keyword>
<dbReference type="EMBL" id="CP134845">
    <property type="protein sequence ID" value="WNL13596.1"/>
    <property type="molecule type" value="Genomic_DNA"/>
</dbReference>
<evidence type="ECO:0000313" key="12">
    <source>
        <dbReference type="EMBL" id="WNL23298.1"/>
    </source>
</evidence>
<evidence type="ECO:0000256" key="4">
    <source>
        <dbReference type="ARBA" id="ARBA00022840"/>
    </source>
</evidence>
<evidence type="ECO:0000259" key="7">
    <source>
        <dbReference type="Pfam" id="PF01171"/>
    </source>
</evidence>
<dbReference type="CDD" id="cd01992">
    <property type="entry name" value="TilS_N"/>
    <property type="match status" value="1"/>
</dbReference>
<evidence type="ECO:0000313" key="10">
    <source>
        <dbReference type="EMBL" id="WNL18396.1"/>
    </source>
</evidence>
<dbReference type="GO" id="GO:0005737">
    <property type="term" value="C:cytoplasm"/>
    <property type="evidence" value="ECO:0007669"/>
    <property type="project" value="UniProtKB-SubCell"/>
</dbReference>
<dbReference type="EMBL" id="CP134844">
    <property type="protein sequence ID" value="WNL12278.1"/>
    <property type="molecule type" value="Genomic_DNA"/>
</dbReference>
<comment type="similarity">
    <text evidence="6">Belongs to the tRNA(Ile)-lysidine synthase family.</text>
</comment>
<dbReference type="EMBL" id="CP134849">
    <property type="protein sequence ID" value="WNL18396.1"/>
    <property type="molecule type" value="Genomic_DNA"/>
</dbReference>
<dbReference type="EMBL" id="CP134850">
    <property type="protein sequence ID" value="WNL20531.1"/>
    <property type="molecule type" value="Genomic_DNA"/>
</dbReference>
<gene>
    <name evidence="6 13" type="primary">tilS</name>
    <name evidence="9" type="ORF">RJG51_06005</name>
    <name evidence="8" type="ORF">RJG52_10265</name>
    <name evidence="10" type="ORF">RJG53_07265</name>
    <name evidence="12" type="ORF">RJG55_10265</name>
    <name evidence="11" type="ORF">RJG56_07115</name>
    <name evidence="13" type="ORF">RJG57_01120</name>
</gene>
<keyword evidence="2 6" id="KW-0819">tRNA processing</keyword>
<dbReference type="AlphaFoldDB" id="A0AA96DFL0"/>
<comment type="function">
    <text evidence="6">Ligates lysine onto the cytidine present at position 34 of the AUA codon-specific tRNA(Ile) that contains the anticodon CAU, in an ATP-dependent manner. Cytidine is converted to lysidine, thus changing the amino acid specificity of the tRNA from methionine to isoleucine.</text>
</comment>
<evidence type="ECO:0000313" key="8">
    <source>
        <dbReference type="EMBL" id="WNL12278.1"/>
    </source>
</evidence>
<dbReference type="InterPro" id="IPR011063">
    <property type="entry name" value="TilS/TtcA_N"/>
</dbReference>
<keyword evidence="3 6" id="KW-0547">Nucleotide-binding</keyword>